<dbReference type="EMBL" id="AP027924">
    <property type="protein sequence ID" value="BED91701.1"/>
    <property type="molecule type" value="Genomic_DNA"/>
</dbReference>
<dbReference type="CDD" id="cd00009">
    <property type="entry name" value="AAA"/>
    <property type="match status" value="1"/>
</dbReference>
<feature type="region of interest" description="Disordered" evidence="1">
    <location>
        <begin position="1"/>
        <end position="35"/>
    </location>
</feature>
<feature type="compositionally biased region" description="Basic and acidic residues" evidence="1">
    <location>
        <begin position="23"/>
        <end position="35"/>
    </location>
</feature>
<evidence type="ECO:0000256" key="1">
    <source>
        <dbReference type="SAM" id="MobiDB-lite"/>
    </source>
</evidence>
<dbReference type="SUPFAM" id="SSF52540">
    <property type="entry name" value="P-loop containing nucleoside triphosphate hydrolases"/>
    <property type="match status" value="1"/>
</dbReference>
<reference evidence="3" key="1">
    <citation type="journal article" date="2023" name="ISME J.">
        <title>Emergence of putative energy parasites within Clostridia revealed by genome analysis of a novel endosymbiotic clade.</title>
        <authorList>
            <person name="Takahashi K."/>
            <person name="Kuwahara H."/>
            <person name="Horikawa Y."/>
            <person name="Izawa K."/>
            <person name="Kato D."/>
            <person name="Inagaki T."/>
            <person name="Yuki M."/>
            <person name="Ohkuma M."/>
            <person name="Hongoh Y."/>
        </authorList>
    </citation>
    <scope>NUCLEOTIDE SEQUENCE</scope>
    <source>
        <strain evidence="3">CfP3-15</strain>
    </source>
</reference>
<dbReference type="Gene3D" id="3.40.50.300">
    <property type="entry name" value="P-loop containing nucleotide triphosphate hydrolases"/>
    <property type="match status" value="1"/>
</dbReference>
<name>A0AA48HXV5_9FIRM</name>
<dbReference type="GO" id="GO:0006260">
    <property type="term" value="P:DNA replication"/>
    <property type="evidence" value="ECO:0007669"/>
    <property type="project" value="TreeGrafter"/>
</dbReference>
<dbReference type="Proteomes" id="UP001337580">
    <property type="component" value="Chromosome"/>
</dbReference>
<proteinExistence type="predicted"/>
<gene>
    <name evidence="3" type="ORF">CfP315_0213</name>
</gene>
<dbReference type="KEGG" id="ips:CfP315_0213"/>
<organism evidence="3">
    <name type="scientific">Candidatus Improbicoccus pseudotrichonymphae</name>
    <dbReference type="NCBI Taxonomy" id="3033792"/>
    <lineage>
        <taxon>Bacteria</taxon>
        <taxon>Bacillati</taxon>
        <taxon>Bacillota</taxon>
        <taxon>Clostridia</taxon>
        <taxon>Candidatus Improbicoccus</taxon>
    </lineage>
</organism>
<dbReference type="AlphaFoldDB" id="A0AA48HXV5"/>
<dbReference type="PANTHER" id="PTHR30050">
    <property type="entry name" value="CHROMOSOMAL REPLICATION INITIATOR PROTEIN DNAA"/>
    <property type="match status" value="1"/>
</dbReference>
<dbReference type="InterPro" id="IPR027417">
    <property type="entry name" value="P-loop_NTPase"/>
</dbReference>
<dbReference type="PANTHER" id="PTHR30050:SF4">
    <property type="entry name" value="ATP-BINDING PROTEIN RV3427C IN INSERTION SEQUENCE-RELATED"/>
    <property type="match status" value="1"/>
</dbReference>
<evidence type="ECO:0000313" key="3">
    <source>
        <dbReference type="EMBL" id="BED91701.1"/>
    </source>
</evidence>
<evidence type="ECO:0000259" key="2">
    <source>
        <dbReference type="Pfam" id="PF01695"/>
    </source>
</evidence>
<feature type="domain" description="IstB-like ATP-binding" evidence="2">
    <location>
        <begin position="131"/>
        <end position="276"/>
    </location>
</feature>
<dbReference type="Pfam" id="PF01695">
    <property type="entry name" value="IstB_IS21"/>
    <property type="match status" value="1"/>
</dbReference>
<dbReference type="InterPro" id="IPR002611">
    <property type="entry name" value="IstB_ATP-bd"/>
</dbReference>
<accession>A0AA48HXV5</accession>
<dbReference type="GO" id="GO:0005524">
    <property type="term" value="F:ATP binding"/>
    <property type="evidence" value="ECO:0007669"/>
    <property type="project" value="InterPro"/>
</dbReference>
<protein>
    <submittedName>
        <fullName evidence="3">DnaC</fullName>
    </submittedName>
</protein>
<sequence>MKKEKSTEVENLGVPNIRNSTMEQKDEQNSNKKPEKVTRYCKNCGEPNEKEVFEKMFDNWYTVHSFCKCEKEAEFKRKMNVLIKNSLLGERYKNVSFENSKTSINPTFDIAFNRCKKYCEIYKTVKENGIGIYLFGPSGVGKTHITACMANELIKNLVSVLFTNLFEISKAVKSTFNKDSKQTEQKLIDQFSNIEFLFMDDLGAEIFTRNQEDNWLQSLLFDLINKRYNAKLPTIFSSNYSLNELINQRQLSKRTISRITEMTKGAVMKIEGKDLRNSINSENLGF</sequence>